<dbReference type="EMBL" id="MKIE01000005">
    <property type="protein sequence ID" value="OHW62145.1"/>
    <property type="molecule type" value="Genomic_DNA"/>
</dbReference>
<comment type="cofactor">
    <cofactor evidence="1 7">
        <name>pyridoxal 5'-phosphate</name>
        <dbReference type="ChEBI" id="CHEBI:597326"/>
    </cofactor>
</comment>
<dbReference type="PANTHER" id="PTHR11601:SF50">
    <property type="entry name" value="CYSTEINE DESULFURASE ISCS 2-RELATED"/>
    <property type="match status" value="1"/>
</dbReference>
<evidence type="ECO:0000256" key="2">
    <source>
        <dbReference type="ARBA" id="ARBA00006490"/>
    </source>
</evidence>
<dbReference type="InterPro" id="IPR015424">
    <property type="entry name" value="PyrdxlP-dep_Trfase"/>
</dbReference>
<dbReference type="InterPro" id="IPR020578">
    <property type="entry name" value="Aminotrans_V_PyrdxlP_BS"/>
</dbReference>
<dbReference type="InterPro" id="IPR015421">
    <property type="entry name" value="PyrdxlP-dep_Trfase_major"/>
</dbReference>
<dbReference type="GO" id="GO:0051536">
    <property type="term" value="F:iron-sulfur cluster binding"/>
    <property type="evidence" value="ECO:0007669"/>
    <property type="project" value="UniProtKB-KW"/>
</dbReference>
<dbReference type="PROSITE" id="PS00595">
    <property type="entry name" value="AA_TRANSFER_CLASS_5"/>
    <property type="match status" value="1"/>
</dbReference>
<keyword evidence="3" id="KW-0479">Metal-binding</keyword>
<evidence type="ECO:0000259" key="9">
    <source>
        <dbReference type="Pfam" id="PF00266"/>
    </source>
</evidence>
<dbReference type="RefSeq" id="WP_071063410.1">
    <property type="nucleotide sequence ID" value="NZ_MKIE01000005.1"/>
</dbReference>
<gene>
    <name evidence="10" type="primary">iscS_2</name>
    <name evidence="10" type="ORF">EUAN_15930</name>
</gene>
<name>A0A1S1V6V8_9FIRM</name>
<dbReference type="Pfam" id="PF00266">
    <property type="entry name" value="Aminotran_5"/>
    <property type="match status" value="1"/>
</dbReference>
<dbReference type="Proteomes" id="UP000180254">
    <property type="component" value="Unassembled WGS sequence"/>
</dbReference>
<dbReference type="Gene3D" id="1.10.260.50">
    <property type="match status" value="1"/>
</dbReference>
<keyword evidence="8" id="KW-0175">Coiled coil</keyword>
<dbReference type="FunFam" id="3.40.640.10:FF:000084">
    <property type="entry name" value="IscS-like cysteine desulfurase"/>
    <property type="match status" value="1"/>
</dbReference>
<evidence type="ECO:0000313" key="10">
    <source>
        <dbReference type="EMBL" id="OHW62145.1"/>
    </source>
</evidence>
<dbReference type="PIRSF" id="PIRSF005572">
    <property type="entry name" value="NifS"/>
    <property type="match status" value="1"/>
</dbReference>
<dbReference type="InterPro" id="IPR016454">
    <property type="entry name" value="Cysteine_dSase"/>
</dbReference>
<dbReference type="GO" id="GO:0031071">
    <property type="term" value="F:cysteine desulfurase activity"/>
    <property type="evidence" value="ECO:0007669"/>
    <property type="project" value="UniProtKB-EC"/>
</dbReference>
<dbReference type="GO" id="GO:0046872">
    <property type="term" value="F:metal ion binding"/>
    <property type="evidence" value="ECO:0007669"/>
    <property type="project" value="UniProtKB-KW"/>
</dbReference>
<dbReference type="InterPro" id="IPR000192">
    <property type="entry name" value="Aminotrans_V_dom"/>
</dbReference>
<accession>A0A1S1V6V8</accession>
<dbReference type="PANTHER" id="PTHR11601">
    <property type="entry name" value="CYSTEINE DESULFURYLASE FAMILY MEMBER"/>
    <property type="match status" value="1"/>
</dbReference>
<dbReference type="AlphaFoldDB" id="A0A1S1V6V8"/>
<evidence type="ECO:0000313" key="11">
    <source>
        <dbReference type="Proteomes" id="UP000180254"/>
    </source>
</evidence>
<reference evidence="10 11" key="1">
    <citation type="submission" date="2016-09" db="EMBL/GenBank/DDBJ databases">
        <title>Genome sequence of Eubacterium angustum.</title>
        <authorList>
            <person name="Poehlein A."/>
            <person name="Daniel R."/>
        </authorList>
    </citation>
    <scope>NUCLEOTIDE SEQUENCE [LARGE SCALE GENOMIC DNA]</scope>
    <source>
        <strain evidence="10 11">DSM 1989</strain>
    </source>
</reference>
<evidence type="ECO:0000256" key="8">
    <source>
        <dbReference type="SAM" id="Coils"/>
    </source>
</evidence>
<keyword evidence="5" id="KW-0408">Iron</keyword>
<evidence type="ECO:0000256" key="5">
    <source>
        <dbReference type="ARBA" id="ARBA00023004"/>
    </source>
</evidence>
<dbReference type="EC" id="2.8.1.7" evidence="10"/>
<dbReference type="SUPFAM" id="SSF53383">
    <property type="entry name" value="PLP-dependent transferases"/>
    <property type="match status" value="1"/>
</dbReference>
<evidence type="ECO:0000256" key="4">
    <source>
        <dbReference type="ARBA" id="ARBA00022898"/>
    </source>
</evidence>
<evidence type="ECO:0000256" key="1">
    <source>
        <dbReference type="ARBA" id="ARBA00001933"/>
    </source>
</evidence>
<dbReference type="Gene3D" id="3.90.1150.10">
    <property type="entry name" value="Aspartate Aminotransferase, domain 1"/>
    <property type="match status" value="1"/>
</dbReference>
<protein>
    <submittedName>
        <fullName evidence="10">Cysteine desulfurase IscS</fullName>
        <ecNumber evidence="10">2.8.1.7</ecNumber>
    </submittedName>
</protein>
<dbReference type="STRING" id="39480.EUAN_15930"/>
<organism evidence="10 11">
    <name type="scientific">Andreesenia angusta</name>
    <dbReference type="NCBI Taxonomy" id="39480"/>
    <lineage>
        <taxon>Bacteria</taxon>
        <taxon>Bacillati</taxon>
        <taxon>Bacillota</taxon>
        <taxon>Tissierellia</taxon>
        <taxon>Tissierellales</taxon>
        <taxon>Gottschalkiaceae</taxon>
        <taxon>Andreesenia</taxon>
    </lineage>
</organism>
<dbReference type="InterPro" id="IPR015422">
    <property type="entry name" value="PyrdxlP-dep_Trfase_small"/>
</dbReference>
<feature type="coiled-coil region" evidence="8">
    <location>
        <begin position="359"/>
        <end position="386"/>
    </location>
</feature>
<evidence type="ECO:0000256" key="7">
    <source>
        <dbReference type="RuleBase" id="RU004504"/>
    </source>
</evidence>
<keyword evidence="10" id="KW-0808">Transferase</keyword>
<keyword evidence="11" id="KW-1185">Reference proteome</keyword>
<comment type="caution">
    <text evidence="10">The sequence shown here is derived from an EMBL/GenBank/DDBJ whole genome shotgun (WGS) entry which is preliminary data.</text>
</comment>
<proteinExistence type="inferred from homology"/>
<sequence length="386" mass="42943">MNIYLDNSATTPLRGEVIDEIYDMMKSHYGNPSSLHRLGLEAEKKVMDSRKKVAESLGASKDEIYFTSGGTESNNMAIRGIVDRFENRDIHIITSKVEHASVLNLFRELENRPNISVDYAEVDERGLIELSKFRELLKEETVLVSVMTVNNETGAIQPIRDIKNILKDSKSKAYLHSDGVQAFGKLKLSMASLGVDMFSFSGHKINAPKGVGGLYIRKGVSLKPLMYGGGQEKSHRPGTENTTGIVGMGKAVEISERNYSSDRAHIEGLKRTFLEKLRESIGEYKLNSPQEDVFLPNIVSLSFEGTRGEILLHTLEDRGIFISTTSACSSKDKTKSHVLSAMGLSESEIEGSIRVSFGYQNTKEEVELAVKELKEAVEEIRSIMKR</sequence>
<feature type="domain" description="Aminotransferase class V" evidence="9">
    <location>
        <begin position="3"/>
        <end position="367"/>
    </location>
</feature>
<comment type="similarity">
    <text evidence="2">Belongs to the class-V pyridoxal-phosphate-dependent aminotransferase family. NifS/IscS subfamily.</text>
</comment>
<evidence type="ECO:0000256" key="6">
    <source>
        <dbReference type="ARBA" id="ARBA00023014"/>
    </source>
</evidence>
<keyword evidence="4" id="KW-0663">Pyridoxal phosphate</keyword>
<dbReference type="OrthoDB" id="9808002at2"/>
<dbReference type="Gene3D" id="3.40.640.10">
    <property type="entry name" value="Type I PLP-dependent aspartate aminotransferase-like (Major domain)"/>
    <property type="match status" value="1"/>
</dbReference>
<evidence type="ECO:0000256" key="3">
    <source>
        <dbReference type="ARBA" id="ARBA00022723"/>
    </source>
</evidence>
<keyword evidence="6" id="KW-0411">Iron-sulfur</keyword>